<evidence type="ECO:0000259" key="1">
    <source>
        <dbReference type="PROSITE" id="PS51186"/>
    </source>
</evidence>
<feature type="domain" description="N-acetyltransferase" evidence="1">
    <location>
        <begin position="10"/>
        <end position="174"/>
    </location>
</feature>
<dbReference type="AlphaFoldDB" id="A0A1H9XM58"/>
<dbReference type="InterPro" id="IPR016181">
    <property type="entry name" value="Acyl_CoA_acyltransferase"/>
</dbReference>
<dbReference type="Pfam" id="PF13302">
    <property type="entry name" value="Acetyltransf_3"/>
    <property type="match status" value="1"/>
</dbReference>
<dbReference type="Gene3D" id="3.40.630.30">
    <property type="match status" value="1"/>
</dbReference>
<dbReference type="SUPFAM" id="SSF55729">
    <property type="entry name" value="Acyl-CoA N-acyltransferases (Nat)"/>
    <property type="match status" value="1"/>
</dbReference>
<dbReference type="GO" id="GO:0016747">
    <property type="term" value="F:acyltransferase activity, transferring groups other than amino-acyl groups"/>
    <property type="evidence" value="ECO:0007669"/>
    <property type="project" value="InterPro"/>
</dbReference>
<reference evidence="3" key="1">
    <citation type="submission" date="2016-10" db="EMBL/GenBank/DDBJ databases">
        <authorList>
            <person name="Varghese N."/>
            <person name="Submissions S."/>
        </authorList>
    </citation>
    <scope>NUCLEOTIDE SEQUENCE [LARGE SCALE GENOMIC DNA]</scope>
    <source>
        <strain evidence="3">DSM 44260</strain>
    </source>
</reference>
<keyword evidence="3" id="KW-1185">Reference proteome</keyword>
<name>A0A1H9XM58_9PSEU</name>
<sequence length="185" mass="21036">MSSFWTGTKVRLRGVEPADWEVFQSFDAHSADARAVDRLYPPRSAAWFRESTKTRASHGGDDLDLAIESRRTGELVGSLSTGGVDRRAGRFSYGIGVGHQHQRNGYAREAITLLLGYMFSEQRLHKCEVKVYEFNEASLSLHRSLGFVEEGRLRAHEFFGGRHWDAVLLGMTLPEFLDRWEFPEV</sequence>
<dbReference type="STRING" id="155974.SAMN04487818_1174"/>
<dbReference type="PROSITE" id="PS51186">
    <property type="entry name" value="GNAT"/>
    <property type="match status" value="1"/>
</dbReference>
<evidence type="ECO:0000313" key="3">
    <source>
        <dbReference type="Proteomes" id="UP000199051"/>
    </source>
</evidence>
<dbReference type="PANTHER" id="PTHR43415">
    <property type="entry name" value="SPERMIDINE N(1)-ACETYLTRANSFERASE"/>
    <property type="match status" value="1"/>
</dbReference>
<dbReference type="RefSeq" id="WP_092786262.1">
    <property type="nucleotide sequence ID" value="NZ_FOGI01000017.1"/>
</dbReference>
<organism evidence="2 3">
    <name type="scientific">Actinokineospora terrae</name>
    <dbReference type="NCBI Taxonomy" id="155974"/>
    <lineage>
        <taxon>Bacteria</taxon>
        <taxon>Bacillati</taxon>
        <taxon>Actinomycetota</taxon>
        <taxon>Actinomycetes</taxon>
        <taxon>Pseudonocardiales</taxon>
        <taxon>Pseudonocardiaceae</taxon>
        <taxon>Actinokineospora</taxon>
    </lineage>
</organism>
<dbReference type="Proteomes" id="UP000199051">
    <property type="component" value="Unassembled WGS sequence"/>
</dbReference>
<accession>A0A1H9XM58</accession>
<dbReference type="InterPro" id="IPR000182">
    <property type="entry name" value="GNAT_dom"/>
</dbReference>
<evidence type="ECO:0000313" key="2">
    <source>
        <dbReference type="EMBL" id="SES47194.1"/>
    </source>
</evidence>
<protein>
    <submittedName>
        <fullName evidence="2">Protein N-acetyltransferase, RimJ/RimL family</fullName>
    </submittedName>
</protein>
<dbReference type="EMBL" id="FOGI01000017">
    <property type="protein sequence ID" value="SES47194.1"/>
    <property type="molecule type" value="Genomic_DNA"/>
</dbReference>
<proteinExistence type="predicted"/>
<gene>
    <name evidence="2" type="ORF">SAMN04487818_1174</name>
</gene>
<keyword evidence="2" id="KW-0808">Transferase</keyword>
<dbReference type="PANTHER" id="PTHR43415:SF5">
    <property type="entry name" value="ACETYLTRANSFERASE"/>
    <property type="match status" value="1"/>
</dbReference>